<dbReference type="InterPro" id="IPR024445">
    <property type="entry name" value="Tnp_ISXO2-like"/>
</dbReference>
<reference evidence="2 3" key="2">
    <citation type="journal article" date="2019" name="G3 (Bethesda)">
        <title>Hybrid Assembly of the Genome of the Entomopathogenic Nematode Steinernema carpocapsae Identifies the X-Chromosome.</title>
        <authorList>
            <person name="Serra L."/>
            <person name="Macchietto M."/>
            <person name="Macias-Munoz A."/>
            <person name="McGill C.J."/>
            <person name="Rodriguez I.M."/>
            <person name="Rodriguez B."/>
            <person name="Murad R."/>
            <person name="Mortazavi A."/>
        </authorList>
    </citation>
    <scope>NUCLEOTIDE SEQUENCE [LARGE SCALE GENOMIC DNA]</scope>
    <source>
        <strain evidence="2 3">ALL</strain>
    </source>
</reference>
<name>A0A4U8UNE9_STECR</name>
<dbReference type="Proteomes" id="UP000298663">
    <property type="component" value="Chromosome X"/>
</dbReference>
<feature type="domain" description="ISXO2-like transposase" evidence="1">
    <location>
        <begin position="1"/>
        <end position="112"/>
    </location>
</feature>
<dbReference type="EMBL" id="CM016762">
    <property type="protein sequence ID" value="TMS33597.1"/>
    <property type="molecule type" value="Genomic_DNA"/>
</dbReference>
<dbReference type="PANTHER" id="PTHR47163:SF3">
    <property type="entry name" value="PROTEIN CBG18017"/>
    <property type="match status" value="1"/>
</dbReference>
<evidence type="ECO:0000259" key="1">
    <source>
        <dbReference type="SMART" id="SM01126"/>
    </source>
</evidence>
<evidence type="ECO:0000313" key="3">
    <source>
        <dbReference type="Proteomes" id="UP000298663"/>
    </source>
</evidence>
<reference evidence="2 3" key="1">
    <citation type="journal article" date="2015" name="Genome Biol.">
        <title>Comparative genomics of Steinernema reveals deeply conserved gene regulatory networks.</title>
        <authorList>
            <person name="Dillman A.R."/>
            <person name="Macchietto M."/>
            <person name="Porter C.F."/>
            <person name="Rogers A."/>
            <person name="Williams B."/>
            <person name="Antoshechkin I."/>
            <person name="Lee M.M."/>
            <person name="Goodwin Z."/>
            <person name="Lu X."/>
            <person name="Lewis E.E."/>
            <person name="Goodrich-Blair H."/>
            <person name="Stock S.P."/>
            <person name="Adams B.J."/>
            <person name="Sternberg P.W."/>
            <person name="Mortazavi A."/>
        </authorList>
    </citation>
    <scope>NUCLEOTIDE SEQUENCE [LARGE SCALE GENOMIC DNA]</scope>
    <source>
        <strain evidence="2 3">ALL</strain>
    </source>
</reference>
<dbReference type="OrthoDB" id="5809873at2759"/>
<dbReference type="PANTHER" id="PTHR47163">
    <property type="entry name" value="DDE_TNP_IS1595 DOMAIN-CONTAINING PROTEIN"/>
    <property type="match status" value="1"/>
</dbReference>
<dbReference type="SMART" id="SM01126">
    <property type="entry name" value="DDE_Tnp_IS1595"/>
    <property type="match status" value="1"/>
</dbReference>
<protein>
    <recommendedName>
        <fullName evidence="1">ISXO2-like transposase domain-containing protein</fullName>
    </recommendedName>
</protein>
<evidence type="ECO:0000313" key="2">
    <source>
        <dbReference type="EMBL" id="TMS33597.1"/>
    </source>
</evidence>
<comment type="caution">
    <text evidence="2">The sequence shown here is derived from an EMBL/GenBank/DDBJ whole genome shotgun (WGS) entry which is preliminary data.</text>
</comment>
<dbReference type="EMBL" id="AZBU02000001">
    <property type="protein sequence ID" value="TMS33597.1"/>
    <property type="molecule type" value="Genomic_DNA"/>
</dbReference>
<dbReference type="Pfam" id="PF12762">
    <property type="entry name" value="DDE_Tnp_IS1595"/>
    <property type="match status" value="1"/>
</dbReference>
<organism evidence="2 3">
    <name type="scientific">Steinernema carpocapsae</name>
    <name type="common">Entomopathogenic nematode</name>
    <dbReference type="NCBI Taxonomy" id="34508"/>
    <lineage>
        <taxon>Eukaryota</taxon>
        <taxon>Metazoa</taxon>
        <taxon>Ecdysozoa</taxon>
        <taxon>Nematoda</taxon>
        <taxon>Chromadorea</taxon>
        <taxon>Rhabditida</taxon>
        <taxon>Tylenchina</taxon>
        <taxon>Panagrolaimomorpha</taxon>
        <taxon>Strongyloidoidea</taxon>
        <taxon>Steinernematidae</taxon>
        <taxon>Steinernema</taxon>
    </lineage>
</organism>
<sequence length="146" mass="16948">MIERGTNKVCVFEVSDRTSDTLLDLIGQHIADGSIIVSDGWSSYGGISRMGRRYRHKWVNHSKHFVNPSDPRVHTQSIEATWGAIKRGMKHLGGTQEQIFRSYLYQYVFRRMYKHKRIFEHLLIAIADQYDVTGSDDWNVLDSDDD</sequence>
<gene>
    <name evidence="2" type="ORF">L596_001320</name>
</gene>
<dbReference type="AlphaFoldDB" id="A0A4U8UNE9"/>
<dbReference type="InterPro" id="IPR053164">
    <property type="entry name" value="IS1016-like_transposase"/>
</dbReference>
<accession>A0A4U8UNE9</accession>
<proteinExistence type="predicted"/>
<keyword evidence="3" id="KW-1185">Reference proteome</keyword>